<dbReference type="InterPro" id="IPR058248">
    <property type="entry name" value="Lxx211020-like"/>
</dbReference>
<dbReference type="Gene3D" id="2.60.40.1890">
    <property type="entry name" value="PCu(A)C copper chaperone"/>
    <property type="match status" value="1"/>
</dbReference>
<dbReference type="PROSITE" id="PS51257">
    <property type="entry name" value="PROKAR_LIPOPROTEIN"/>
    <property type="match status" value="1"/>
</dbReference>
<protein>
    <submittedName>
        <fullName evidence="2">Copper resistance protein CopZ</fullName>
    </submittedName>
</protein>
<dbReference type="InterPro" id="IPR007410">
    <property type="entry name" value="LpqE-like"/>
</dbReference>
<dbReference type="SUPFAM" id="SSF110087">
    <property type="entry name" value="DR1885-like metal-binding protein"/>
    <property type="match status" value="1"/>
</dbReference>
<keyword evidence="1" id="KW-0732">Signal</keyword>
<comment type="caution">
    <text evidence="2">The sequence shown here is derived from an EMBL/GenBank/DDBJ whole genome shotgun (WGS) entry which is preliminary data.</text>
</comment>
<dbReference type="PANTHER" id="PTHR36302:SF1">
    <property type="entry name" value="COPPER CHAPERONE PCU(A)C"/>
    <property type="match status" value="1"/>
</dbReference>
<reference evidence="3" key="1">
    <citation type="submission" date="2015-09" db="EMBL/GenBank/DDBJ databases">
        <authorList>
            <person name="Graham D.E."/>
            <person name="Mahan K.M."/>
            <person name="Klingeman D.M."/>
            <person name="Fida T."/>
            <person name="Giannone R.J."/>
            <person name="Hettich R.L."/>
            <person name="Parry R.J."/>
            <person name="Spain J.C."/>
        </authorList>
    </citation>
    <scope>NUCLEOTIDE SEQUENCE [LARGE SCALE GENOMIC DNA]</scope>
    <source>
        <strain evidence="3">JCM 4701</strain>
    </source>
</reference>
<evidence type="ECO:0000313" key="2">
    <source>
        <dbReference type="EMBL" id="PNE36390.1"/>
    </source>
</evidence>
<name>A0A2N8P5R6_STRNR</name>
<feature type="signal peptide" evidence="1">
    <location>
        <begin position="1"/>
        <end position="30"/>
    </location>
</feature>
<sequence>MNRRTTALAPVSRRIALGAALALTAGLALTGCGGADGKPQLSVSGAYMPQPITEQMAGAYFVVKNTGSTADKLTSVTSDLSKDITLHKTTGNKMEQVDSLPVPANGELTLSAGGNHVMFMGLTHKPTAGQKVTVELHFATADPVKVEVPVKPADYRPGK</sequence>
<feature type="chain" id="PRO_5038861745" evidence="1">
    <location>
        <begin position="31"/>
        <end position="159"/>
    </location>
</feature>
<dbReference type="Proteomes" id="UP000236047">
    <property type="component" value="Unassembled WGS sequence"/>
</dbReference>
<evidence type="ECO:0000313" key="3">
    <source>
        <dbReference type="Proteomes" id="UP000236047"/>
    </source>
</evidence>
<dbReference type="EMBL" id="LJSN01000005">
    <property type="protein sequence ID" value="PNE36390.1"/>
    <property type="molecule type" value="Genomic_DNA"/>
</dbReference>
<dbReference type="PANTHER" id="PTHR36302">
    <property type="entry name" value="BLR7088 PROTEIN"/>
    <property type="match status" value="1"/>
</dbReference>
<keyword evidence="3" id="KW-1185">Reference proteome</keyword>
<dbReference type="PROSITE" id="PS51318">
    <property type="entry name" value="TAT"/>
    <property type="match status" value="1"/>
</dbReference>
<accession>A0A2N8P5R6</accession>
<dbReference type="RefSeq" id="WP_102926772.1">
    <property type="nucleotide sequence ID" value="NZ_LJSN01000005.1"/>
</dbReference>
<dbReference type="AlphaFoldDB" id="A0A2N8P5R6"/>
<organism evidence="2 3">
    <name type="scientific">Streptomyces noursei</name>
    <name type="common">Streptomyces albulus</name>
    <dbReference type="NCBI Taxonomy" id="1971"/>
    <lineage>
        <taxon>Bacteria</taxon>
        <taxon>Bacillati</taxon>
        <taxon>Actinomycetota</taxon>
        <taxon>Actinomycetes</taxon>
        <taxon>Kitasatosporales</taxon>
        <taxon>Streptomycetaceae</taxon>
        <taxon>Streptomyces</taxon>
    </lineage>
</organism>
<dbReference type="InterPro" id="IPR036182">
    <property type="entry name" value="PCuAC_sf"/>
</dbReference>
<evidence type="ECO:0000256" key="1">
    <source>
        <dbReference type="SAM" id="SignalP"/>
    </source>
</evidence>
<gene>
    <name evidence="2" type="ORF">AOB60_40655</name>
</gene>
<dbReference type="Pfam" id="PF04314">
    <property type="entry name" value="PCuAC"/>
    <property type="match status" value="1"/>
</dbReference>
<proteinExistence type="predicted"/>
<dbReference type="InterPro" id="IPR006311">
    <property type="entry name" value="TAT_signal"/>
</dbReference>